<comment type="caution">
    <text evidence="1">The sequence shown here is derived from an EMBL/GenBank/DDBJ whole genome shotgun (WGS) entry which is preliminary data.</text>
</comment>
<name>A0ACC0C7E7_CATRO</name>
<sequence>MNNLSKICSLISDSLATKSRDPTLFSNLVARLIGTPVSASCIQILGIPSPAFTKNISSLKRKTSYCKAFPLHKKKLELDLGNDMESKTKNYVLIHKRGNQLGCVTGKCNQTLGLQRNGMTCIPRTAPTAPIFEMSSYLFFIVIPFANGWLLSIRSIASLVSDACAWNIDDSNGCWSSICAGCYCSAGADGVPPGCVCWNTCRSLMHALLNIVLLFDDRDNPLGRLTELKEDHFQVEKLGKLKLLGPYEMPKVRLMSSSSMLSSQDSSLILSERPNGVDLSFRFAQRFYNESIMYKELYLNNLERSMSVSFVGSMGRFLLRVLGDLQLLEAVEYQ</sequence>
<organism evidence="1 2">
    <name type="scientific">Catharanthus roseus</name>
    <name type="common">Madagascar periwinkle</name>
    <name type="synonym">Vinca rosea</name>
    <dbReference type="NCBI Taxonomy" id="4058"/>
    <lineage>
        <taxon>Eukaryota</taxon>
        <taxon>Viridiplantae</taxon>
        <taxon>Streptophyta</taxon>
        <taxon>Embryophyta</taxon>
        <taxon>Tracheophyta</taxon>
        <taxon>Spermatophyta</taxon>
        <taxon>Magnoliopsida</taxon>
        <taxon>eudicotyledons</taxon>
        <taxon>Gunneridae</taxon>
        <taxon>Pentapetalae</taxon>
        <taxon>asterids</taxon>
        <taxon>lamiids</taxon>
        <taxon>Gentianales</taxon>
        <taxon>Apocynaceae</taxon>
        <taxon>Rauvolfioideae</taxon>
        <taxon>Vinceae</taxon>
        <taxon>Catharanthinae</taxon>
        <taxon>Catharanthus</taxon>
    </lineage>
</organism>
<keyword evidence="2" id="KW-1185">Reference proteome</keyword>
<proteinExistence type="predicted"/>
<accession>A0ACC0C7E7</accession>
<dbReference type="EMBL" id="CM044701">
    <property type="protein sequence ID" value="KAI5680851.1"/>
    <property type="molecule type" value="Genomic_DNA"/>
</dbReference>
<evidence type="ECO:0000313" key="1">
    <source>
        <dbReference type="EMBL" id="KAI5680851.1"/>
    </source>
</evidence>
<reference evidence="2" key="1">
    <citation type="journal article" date="2023" name="Nat. Plants">
        <title>Single-cell RNA sequencing provides a high-resolution roadmap for understanding the multicellular compartmentation of specialized metabolism.</title>
        <authorList>
            <person name="Sun S."/>
            <person name="Shen X."/>
            <person name="Li Y."/>
            <person name="Li Y."/>
            <person name="Wang S."/>
            <person name="Li R."/>
            <person name="Zhang H."/>
            <person name="Shen G."/>
            <person name="Guo B."/>
            <person name="Wei J."/>
            <person name="Xu J."/>
            <person name="St-Pierre B."/>
            <person name="Chen S."/>
            <person name="Sun C."/>
        </authorList>
    </citation>
    <scope>NUCLEOTIDE SEQUENCE [LARGE SCALE GENOMIC DNA]</scope>
</reference>
<dbReference type="Proteomes" id="UP001060085">
    <property type="component" value="Linkage Group LG01"/>
</dbReference>
<protein>
    <submittedName>
        <fullName evidence="1">Uncharacterized protein</fullName>
    </submittedName>
</protein>
<gene>
    <name evidence="1" type="ORF">M9H77_02078</name>
</gene>
<evidence type="ECO:0000313" key="2">
    <source>
        <dbReference type="Proteomes" id="UP001060085"/>
    </source>
</evidence>